<name>A0A2Z5JSG3_STRAR</name>
<evidence type="ECO:0000259" key="2">
    <source>
        <dbReference type="PROSITE" id="PS51371"/>
    </source>
</evidence>
<dbReference type="InterPro" id="IPR000644">
    <property type="entry name" value="CBS_dom"/>
</dbReference>
<organism evidence="3 4">
    <name type="scientific">Streptomyces atratus</name>
    <dbReference type="NCBI Taxonomy" id="1893"/>
    <lineage>
        <taxon>Bacteria</taxon>
        <taxon>Bacillati</taxon>
        <taxon>Actinomycetota</taxon>
        <taxon>Actinomycetes</taxon>
        <taxon>Kitasatosporales</taxon>
        <taxon>Streptomycetaceae</taxon>
        <taxon>Streptomyces</taxon>
    </lineage>
</organism>
<dbReference type="AlphaFoldDB" id="A0A2Z5JSG3"/>
<evidence type="ECO:0000313" key="3">
    <source>
        <dbReference type="EMBL" id="AXE83233.1"/>
    </source>
</evidence>
<dbReference type="Pfam" id="PF00571">
    <property type="entry name" value="CBS"/>
    <property type="match status" value="2"/>
</dbReference>
<proteinExistence type="predicted"/>
<dbReference type="InterPro" id="IPR046342">
    <property type="entry name" value="CBS_dom_sf"/>
</dbReference>
<dbReference type="Gene3D" id="3.10.580.10">
    <property type="entry name" value="CBS-domain"/>
    <property type="match status" value="1"/>
</dbReference>
<evidence type="ECO:0000256" key="1">
    <source>
        <dbReference type="PROSITE-ProRule" id="PRU00703"/>
    </source>
</evidence>
<dbReference type="GeneID" id="95523949"/>
<dbReference type="KEGG" id="sata:C5746_37125"/>
<dbReference type="Proteomes" id="UP000252698">
    <property type="component" value="Chromosome"/>
</dbReference>
<evidence type="ECO:0000313" key="4">
    <source>
        <dbReference type="Proteomes" id="UP000252698"/>
    </source>
</evidence>
<dbReference type="EMBL" id="CP027306">
    <property type="protein sequence ID" value="AXE83233.1"/>
    <property type="molecule type" value="Genomic_DNA"/>
</dbReference>
<accession>A0A2Z5JSG3</accession>
<feature type="domain" description="CBS" evidence="2">
    <location>
        <begin position="73"/>
        <end position="131"/>
    </location>
</feature>
<dbReference type="RefSeq" id="WP_114249448.1">
    <property type="nucleotide sequence ID" value="NZ_CP027306.1"/>
</dbReference>
<dbReference type="PROSITE" id="PS51371">
    <property type="entry name" value="CBS"/>
    <property type="match status" value="2"/>
</dbReference>
<dbReference type="CDD" id="cd02205">
    <property type="entry name" value="CBS_pair_SF"/>
    <property type="match status" value="1"/>
</dbReference>
<protein>
    <submittedName>
        <fullName evidence="3">CBS domain-containing protein</fullName>
    </submittedName>
</protein>
<keyword evidence="1" id="KW-0129">CBS domain</keyword>
<dbReference type="SUPFAM" id="SSF54631">
    <property type="entry name" value="CBS-domain pair"/>
    <property type="match status" value="1"/>
</dbReference>
<reference evidence="3 4" key="1">
    <citation type="journal article" date="2018" name="Front. Microbiol.">
        <title>Genome Sequencing of Streptomyces atratus SCSIOZH16 and Activation Production of Nocardamine via Metabolic Engineering.</title>
        <authorList>
            <person name="Li Y."/>
            <person name="Zhang C."/>
            <person name="Liu C."/>
            <person name="Ju J."/>
            <person name="Ma J."/>
        </authorList>
    </citation>
    <scope>NUCLEOTIDE SEQUENCE [LARGE SCALE GENOMIC DNA]</scope>
    <source>
        <strain evidence="3 4">SCSIO_ZH16</strain>
    </source>
</reference>
<sequence>MSPTAADAMIAPDLQVSDHISIDRALDVLRGSHSQYVLIRDDAGRCAGIITLDQLTAHAPKPWYAENTRVRDIAHDRGPFAHPGMLASEAAAAMQERSLTILPVVDEDGFAVGILTTARLQTLLGTPPEDTDRP</sequence>
<gene>
    <name evidence="3" type="ORF">C5746_37125</name>
</gene>
<feature type="domain" description="CBS" evidence="2">
    <location>
        <begin position="9"/>
        <end position="66"/>
    </location>
</feature>